<comment type="caution">
    <text evidence="12">The sequence shown here is derived from an EMBL/GenBank/DDBJ whole genome shotgun (WGS) entry which is preliminary data.</text>
</comment>
<evidence type="ECO:0000256" key="8">
    <source>
        <dbReference type="ARBA" id="ARBA00022989"/>
    </source>
</evidence>
<keyword evidence="7 11" id="KW-0256">Endoplasmic reticulum</keyword>
<evidence type="ECO:0000256" key="11">
    <source>
        <dbReference type="RuleBase" id="RU362127"/>
    </source>
</evidence>
<comment type="function">
    <text evidence="11">Involved in protein N-glycosylation. Essential for the second step of the dolichol-linked oligosaccharide pathway. Anchors the catalytic subunit ALG13 to the ER.</text>
</comment>
<sequence length="291" mass="31952">MLWQLVASSLLASILLLVRFVTVLLSIHDSQQRKRTATTLTDDVVLGIFLGSGGHTAEMFRLISTLDTARFPRRRYVISSGDTISPIKVRQYEQNVAPSVKPQVYDISLVPRARRVHQSFLTAPLSTYRCFQACVKLLWSTSPYDNSTRRPFADLMLMNGPGSCLPFCLVAFLAKALGRPSPRLIYIESFARISSRHRKAASYHASSPRQNTQDGCSDFAAPSPFCLPSGLSNCSSHSLHTQPVAGRAHCLCTVSGQPLHSGTAHVQPDADGMAHDIVRDQTIEVGSQEGR</sequence>
<dbReference type="PANTHER" id="PTHR12154">
    <property type="entry name" value="GLYCOSYL TRANSFERASE-RELATED"/>
    <property type="match status" value="1"/>
</dbReference>
<reference evidence="12 13" key="1">
    <citation type="journal article" date="2011" name="J. Gen. Appl. Microbiol.">
        <title>Draft genome sequencing of the enigmatic basidiomycete Mixia osmundae.</title>
        <authorList>
            <person name="Nishida H."/>
            <person name="Nagatsuka Y."/>
            <person name="Sugiyama J."/>
        </authorList>
    </citation>
    <scope>NUCLEOTIDE SEQUENCE [LARGE SCALE GENOMIC DNA]</scope>
    <source>
        <strain evidence="13">CBS 9802 / IAM 14324 / JCM 22182 / KY 12970</strain>
    </source>
</reference>
<keyword evidence="8" id="KW-1133">Transmembrane helix</keyword>
<keyword evidence="6" id="KW-0812">Transmembrane</keyword>
<protein>
    <recommendedName>
        <fullName evidence="5 11">UDP-N-acetylglucosamine transferase subunit ALG14</fullName>
    </recommendedName>
    <alternativeName>
        <fullName evidence="10 11">Asparagine-linked glycosylation protein 14</fullName>
    </alternativeName>
</protein>
<name>G7E3P9_MIXOS</name>
<dbReference type="HOGENOM" id="CLU_956723_0_0_1"/>
<reference evidence="12 13" key="2">
    <citation type="journal article" date="2012" name="Open Biol.">
        <title>Characteristics of nucleosomes and linker DNA regions on the genome of the basidiomycete Mixia osmundae revealed by mono- and dinucleosome mapping.</title>
        <authorList>
            <person name="Nishida H."/>
            <person name="Kondo S."/>
            <person name="Matsumoto T."/>
            <person name="Suzuki Y."/>
            <person name="Yoshikawa H."/>
            <person name="Taylor T.D."/>
            <person name="Sugiyama J."/>
        </authorList>
    </citation>
    <scope>NUCLEOTIDE SEQUENCE [LARGE SCALE GENOMIC DNA]</scope>
    <source>
        <strain evidence="13">CBS 9802 / IAM 14324 / JCM 22182 / KY 12970</strain>
    </source>
</reference>
<dbReference type="InterPro" id="IPR013969">
    <property type="entry name" value="Oligosacch_biosynth_Alg14"/>
</dbReference>
<evidence type="ECO:0000256" key="7">
    <source>
        <dbReference type="ARBA" id="ARBA00022824"/>
    </source>
</evidence>
<dbReference type="PANTHER" id="PTHR12154:SF4">
    <property type="entry name" value="UDP-N-ACETYLGLUCOSAMINE TRANSFERASE SUBUNIT ALG14 HOMOLOG"/>
    <property type="match status" value="1"/>
</dbReference>
<dbReference type="RefSeq" id="XP_014570535.1">
    <property type="nucleotide sequence ID" value="XM_014715049.1"/>
</dbReference>
<dbReference type="OrthoDB" id="17098at2759"/>
<evidence type="ECO:0000256" key="6">
    <source>
        <dbReference type="ARBA" id="ARBA00022692"/>
    </source>
</evidence>
<dbReference type="eggNOG" id="KOG3339">
    <property type="taxonomic scope" value="Eukaryota"/>
</dbReference>
<dbReference type="AlphaFoldDB" id="G7E3P9"/>
<comment type="subcellular location">
    <subcellularLocation>
        <location evidence="1 11">Endoplasmic reticulum membrane</location>
        <topology evidence="1 11">Single-pass membrane protein</topology>
    </subcellularLocation>
    <subcellularLocation>
        <location evidence="2">Nucleus membrane</location>
        <topology evidence="2">Single-pass membrane protein</topology>
    </subcellularLocation>
</comment>
<keyword evidence="9" id="KW-0472">Membrane</keyword>
<keyword evidence="13" id="KW-1185">Reference proteome</keyword>
<accession>G7E3P9</accession>
<evidence type="ECO:0000256" key="2">
    <source>
        <dbReference type="ARBA" id="ARBA00004590"/>
    </source>
</evidence>
<dbReference type="GO" id="GO:0004577">
    <property type="term" value="F:N-acetylglucosaminyldiphosphodolichol N-acetylglucosaminyltransferase activity"/>
    <property type="evidence" value="ECO:0007669"/>
    <property type="project" value="TreeGrafter"/>
</dbReference>
<comment type="similarity">
    <text evidence="3 11">Belongs to the ALG14 family.</text>
</comment>
<dbReference type="GO" id="GO:0043541">
    <property type="term" value="C:UDP-N-acetylglucosamine transferase complex"/>
    <property type="evidence" value="ECO:0007669"/>
    <property type="project" value="TreeGrafter"/>
</dbReference>
<dbReference type="FunCoup" id="G7E3P9">
    <property type="interactions" value="116"/>
</dbReference>
<dbReference type="GO" id="GO:0031965">
    <property type="term" value="C:nuclear membrane"/>
    <property type="evidence" value="ECO:0007669"/>
    <property type="project" value="UniProtKB-SubCell"/>
</dbReference>
<dbReference type="Proteomes" id="UP000009131">
    <property type="component" value="Unassembled WGS sequence"/>
</dbReference>
<proteinExistence type="inferred from homology"/>
<evidence type="ECO:0000256" key="1">
    <source>
        <dbReference type="ARBA" id="ARBA00004389"/>
    </source>
</evidence>
<dbReference type="GO" id="GO:0006488">
    <property type="term" value="P:dolichol-linked oligosaccharide biosynthetic process"/>
    <property type="evidence" value="ECO:0007669"/>
    <property type="project" value="InterPro"/>
</dbReference>
<evidence type="ECO:0000313" key="13">
    <source>
        <dbReference type="Proteomes" id="UP000009131"/>
    </source>
</evidence>
<evidence type="ECO:0000256" key="4">
    <source>
        <dbReference type="ARBA" id="ARBA00011335"/>
    </source>
</evidence>
<dbReference type="InParanoid" id="G7E3P9"/>
<gene>
    <name evidence="12" type="primary">Mo04138</name>
    <name evidence="11" type="synonym">ALG14</name>
    <name evidence="12" type="ORF">E5Q_04138</name>
</gene>
<evidence type="ECO:0000256" key="10">
    <source>
        <dbReference type="ARBA" id="ARBA00032062"/>
    </source>
</evidence>
<evidence type="ECO:0000256" key="5">
    <source>
        <dbReference type="ARBA" id="ARBA00017467"/>
    </source>
</evidence>
<organism evidence="12 13">
    <name type="scientific">Mixia osmundae (strain CBS 9802 / IAM 14324 / JCM 22182 / KY 12970)</name>
    <dbReference type="NCBI Taxonomy" id="764103"/>
    <lineage>
        <taxon>Eukaryota</taxon>
        <taxon>Fungi</taxon>
        <taxon>Dikarya</taxon>
        <taxon>Basidiomycota</taxon>
        <taxon>Pucciniomycotina</taxon>
        <taxon>Mixiomycetes</taxon>
        <taxon>Mixiales</taxon>
        <taxon>Mixiaceae</taxon>
        <taxon>Mixia</taxon>
    </lineage>
</organism>
<dbReference type="STRING" id="764103.G7E3P9"/>
<evidence type="ECO:0000256" key="9">
    <source>
        <dbReference type="ARBA" id="ARBA00023136"/>
    </source>
</evidence>
<evidence type="ECO:0000256" key="3">
    <source>
        <dbReference type="ARBA" id="ARBA00009731"/>
    </source>
</evidence>
<comment type="subunit">
    <text evidence="4 11">Heterodimer with ALG13 to form a functional enzyme.</text>
</comment>
<dbReference type="Gene3D" id="3.40.50.2000">
    <property type="entry name" value="Glycogen Phosphorylase B"/>
    <property type="match status" value="1"/>
</dbReference>
<dbReference type="Pfam" id="PF08660">
    <property type="entry name" value="Alg14"/>
    <property type="match status" value="1"/>
</dbReference>
<dbReference type="EMBL" id="BABT02000122">
    <property type="protein sequence ID" value="GAA97459.1"/>
    <property type="molecule type" value="Genomic_DNA"/>
</dbReference>
<evidence type="ECO:0000313" key="12">
    <source>
        <dbReference type="EMBL" id="GAA97459.1"/>
    </source>
</evidence>